<dbReference type="Proteomes" id="UP000663866">
    <property type="component" value="Unassembled WGS sequence"/>
</dbReference>
<dbReference type="Gene3D" id="2.170.260.10">
    <property type="entry name" value="paz domain"/>
    <property type="match status" value="1"/>
</dbReference>
<comment type="caution">
    <text evidence="1">The sequence shown here is derived from an EMBL/GenBank/DDBJ whole genome shotgun (WGS) entry which is preliminary data.</text>
</comment>
<organism evidence="1 2">
    <name type="scientific">Rotaria magnacalcarata</name>
    <dbReference type="NCBI Taxonomy" id="392030"/>
    <lineage>
        <taxon>Eukaryota</taxon>
        <taxon>Metazoa</taxon>
        <taxon>Spiralia</taxon>
        <taxon>Gnathifera</taxon>
        <taxon>Rotifera</taxon>
        <taxon>Eurotatoria</taxon>
        <taxon>Bdelloidea</taxon>
        <taxon>Philodinida</taxon>
        <taxon>Philodinidae</taxon>
        <taxon>Rotaria</taxon>
    </lineage>
</organism>
<evidence type="ECO:0000313" key="2">
    <source>
        <dbReference type="Proteomes" id="UP000663866"/>
    </source>
</evidence>
<accession>A0A819UEX2</accession>
<evidence type="ECO:0000313" key="1">
    <source>
        <dbReference type="EMBL" id="CAF4093161.1"/>
    </source>
</evidence>
<reference evidence="1" key="1">
    <citation type="submission" date="2021-02" db="EMBL/GenBank/DDBJ databases">
        <authorList>
            <person name="Nowell W R."/>
        </authorList>
    </citation>
    <scope>NUCLEOTIDE SEQUENCE</scope>
</reference>
<dbReference type="SUPFAM" id="SSF101690">
    <property type="entry name" value="PAZ domain"/>
    <property type="match status" value="1"/>
</dbReference>
<protein>
    <submittedName>
        <fullName evidence="1">Uncharacterized protein</fullName>
    </submittedName>
</protein>
<dbReference type="AlphaFoldDB" id="A0A819UEX2"/>
<name>A0A819UEX2_9BILA</name>
<dbReference type="InterPro" id="IPR036085">
    <property type="entry name" value="PAZ_dom_sf"/>
</dbReference>
<sequence length="449" mass="52841">MRRLTQSKVFENQLHLISEIRSIPCPHLQQMAMIMYHNFNNYESGVSLLRHLSNVEYLKLLLPIERDILSYMPHLRQFNYHIHSILKGASHIKILQSFLKQQEPFETILFERMSRALPRLRTLEIIDQFEQQENSVSLMKTINIDFPHLAVLILYYIHIDYVKQLICQINLLSLIEFARARRIGETSSDYSQLSDGRGLASGFYQTIVLSELEFLSCYLNNNIGKRGIPPKDYSLLVRKNLNLFASQHKFAKNDNEQITVADYFNDKWKMHLRHQHLLVAELYNPADKNKSHFLSMEKNLKEFGNAKLGGVNRLVSSMRSLTSPSVRSAQYAGRAIEQFSSQEKIALQIRKDLHIYYIHMDFNVLKLLCFVYKGKIFSHYDKIILTSHWTLIDSGFRVFGQDEKENVIFDFYRDEFGVVAVKYSTGKHVVETRHFYEKDMFRIRFEVSY</sequence>
<proteinExistence type="predicted"/>
<gene>
    <name evidence="1" type="ORF">OVN521_LOCUS20476</name>
</gene>
<dbReference type="EMBL" id="CAJOBG010004058">
    <property type="protein sequence ID" value="CAF4093161.1"/>
    <property type="molecule type" value="Genomic_DNA"/>
</dbReference>
<keyword evidence="2" id="KW-1185">Reference proteome</keyword>